<feature type="domain" description="GST N-terminal" evidence="1">
    <location>
        <begin position="6"/>
        <end position="94"/>
    </location>
</feature>
<protein>
    <submittedName>
        <fullName evidence="3">GST-like protein</fullName>
    </submittedName>
</protein>
<dbReference type="EMBL" id="FZPA01000001">
    <property type="protein sequence ID" value="SNS36833.1"/>
    <property type="molecule type" value="Genomic_DNA"/>
</dbReference>
<dbReference type="InterPro" id="IPR036249">
    <property type="entry name" value="Thioredoxin-like_sf"/>
</dbReference>
<dbReference type="AlphaFoldDB" id="A0A239DYN0"/>
<evidence type="ECO:0000313" key="4">
    <source>
        <dbReference type="Proteomes" id="UP000198339"/>
    </source>
</evidence>
<dbReference type="InterPro" id="IPR036282">
    <property type="entry name" value="Glutathione-S-Trfase_C_sf"/>
</dbReference>
<sequence>MPTGAAAMIDVYFTPTPNGHKVSIMLEETGLPHRLLKMDVLAGDHLTPEYRRINPNGRLPAIVDHDPIGGGAPLPVFESGAILLYLAEKSRQLLPENPRRRSQAQQWLMWQMASFGPMQGQAHHFIRYAPEGQDYPVERYRNETIRLLHVLDGRLREADYLAEEYSVADIATWPWARATGAIGLSLEDFPAVAAWFERIAERPAVIAGTGIKNAANLSSARPVLTEEQWSNLFGQNMLAAPTR</sequence>
<dbReference type="SUPFAM" id="SSF52833">
    <property type="entry name" value="Thioredoxin-like"/>
    <property type="match status" value="1"/>
</dbReference>
<dbReference type="CDD" id="cd03048">
    <property type="entry name" value="GST_N_Ure2p_like"/>
    <property type="match status" value="1"/>
</dbReference>
<evidence type="ECO:0000259" key="2">
    <source>
        <dbReference type="PROSITE" id="PS50405"/>
    </source>
</evidence>
<feature type="domain" description="GST C-terminal" evidence="2">
    <location>
        <begin position="97"/>
        <end position="223"/>
    </location>
</feature>
<dbReference type="SFLD" id="SFLDS00019">
    <property type="entry name" value="Glutathione_Transferase_(cytos"/>
    <property type="match status" value="1"/>
</dbReference>
<dbReference type="Pfam" id="PF00043">
    <property type="entry name" value="GST_C"/>
    <property type="match status" value="1"/>
</dbReference>
<dbReference type="InterPro" id="IPR010987">
    <property type="entry name" value="Glutathione-S-Trfase_C-like"/>
</dbReference>
<evidence type="ECO:0000259" key="1">
    <source>
        <dbReference type="PROSITE" id="PS50404"/>
    </source>
</evidence>
<evidence type="ECO:0000313" key="3">
    <source>
        <dbReference type="EMBL" id="SNS36833.1"/>
    </source>
</evidence>
<accession>A0A239DYN0</accession>
<dbReference type="SFLD" id="SFLDG01151">
    <property type="entry name" value="Main.2:_Nu-like"/>
    <property type="match status" value="1"/>
</dbReference>
<dbReference type="PANTHER" id="PTHR44051">
    <property type="entry name" value="GLUTATHIONE S-TRANSFERASE-RELATED"/>
    <property type="match status" value="1"/>
</dbReference>
<proteinExistence type="predicted"/>
<dbReference type="Pfam" id="PF13409">
    <property type="entry name" value="GST_N_2"/>
    <property type="match status" value="1"/>
</dbReference>
<keyword evidence="4" id="KW-1185">Reference proteome</keyword>
<dbReference type="PROSITE" id="PS50404">
    <property type="entry name" value="GST_NTER"/>
    <property type="match status" value="1"/>
</dbReference>
<dbReference type="PROSITE" id="PS50405">
    <property type="entry name" value="GST_CTER"/>
    <property type="match status" value="1"/>
</dbReference>
<reference evidence="3 4" key="1">
    <citation type="submission" date="2017-06" db="EMBL/GenBank/DDBJ databases">
        <authorList>
            <person name="Kim H.J."/>
            <person name="Triplett B.A."/>
        </authorList>
    </citation>
    <scope>NUCLEOTIDE SEQUENCE [LARGE SCALE GENOMIC DNA]</scope>
    <source>
        <strain evidence="3 4">DS15</strain>
    </source>
</reference>
<dbReference type="SFLD" id="SFLDG00358">
    <property type="entry name" value="Main_(cytGST)"/>
    <property type="match status" value="1"/>
</dbReference>
<gene>
    <name evidence="3" type="ORF">SAMN06295955_101476</name>
</gene>
<dbReference type="Gene3D" id="3.40.30.10">
    <property type="entry name" value="Glutaredoxin"/>
    <property type="match status" value="1"/>
</dbReference>
<dbReference type="PANTHER" id="PTHR44051:SF19">
    <property type="entry name" value="DISULFIDE-BOND OXIDOREDUCTASE YFCG"/>
    <property type="match status" value="1"/>
</dbReference>
<name>A0A239DYN0_9SPHN</name>
<dbReference type="InterPro" id="IPR040079">
    <property type="entry name" value="Glutathione_S-Trfase"/>
</dbReference>
<dbReference type="Gene3D" id="1.20.1050.10">
    <property type="match status" value="1"/>
</dbReference>
<dbReference type="Proteomes" id="UP000198339">
    <property type="component" value="Unassembled WGS sequence"/>
</dbReference>
<dbReference type="SUPFAM" id="SSF47616">
    <property type="entry name" value="GST C-terminal domain-like"/>
    <property type="match status" value="1"/>
</dbReference>
<dbReference type="InterPro" id="IPR004046">
    <property type="entry name" value="GST_C"/>
</dbReference>
<organism evidence="3 4">
    <name type="scientific">Sphingopyxis indica</name>
    <dbReference type="NCBI Taxonomy" id="436663"/>
    <lineage>
        <taxon>Bacteria</taxon>
        <taxon>Pseudomonadati</taxon>
        <taxon>Pseudomonadota</taxon>
        <taxon>Alphaproteobacteria</taxon>
        <taxon>Sphingomonadales</taxon>
        <taxon>Sphingomonadaceae</taxon>
        <taxon>Sphingopyxis</taxon>
    </lineage>
</organism>
<dbReference type="InterPro" id="IPR004045">
    <property type="entry name" value="Glutathione_S-Trfase_N"/>
</dbReference>